<proteinExistence type="predicted"/>
<comment type="caution">
    <text evidence="1">The sequence shown here is derived from an EMBL/GenBank/DDBJ whole genome shotgun (WGS) entry which is preliminary data.</text>
</comment>
<gene>
    <name evidence="1" type="ORF">AN640_02460</name>
</gene>
<evidence type="ECO:0000313" key="2">
    <source>
        <dbReference type="Proteomes" id="UP000188637"/>
    </source>
</evidence>
<protein>
    <submittedName>
        <fullName evidence="1">N-acetylmuramoyl-L-alanine amidase CwlD</fullName>
    </submittedName>
</protein>
<dbReference type="EMBL" id="LJHD01000290">
    <property type="protein sequence ID" value="ONI38515.1"/>
    <property type="molecule type" value="Genomic_DNA"/>
</dbReference>
<dbReference type="Proteomes" id="UP000188637">
    <property type="component" value="Unassembled WGS sequence"/>
</dbReference>
<keyword evidence="2" id="KW-1185">Reference proteome</keyword>
<sequence>MSIGKTTILTIMLVIVVATIAYLKFASSAVNTLNLVTEGKVVVIDPGHGGYDPGKVGPSGMYEKDINLSLSHILREYLENSGATVIMTRDEDEDLDGIEGKFNKKEDMKARKEIINESNADLIVSIHQNAFTQPNIRGAQVFYYNDTSPGKILAQLVQKNVKEIADPNNTRQVKPSENYYILKTTEMPSIIIECGFLTHHEEEKLLMSEEYQDKMAFAIYKGIVEYFQYIL</sequence>
<organism evidence="1 2">
    <name type="scientific">Candidatus Epulonipiscium fishelsonii</name>
    <dbReference type="NCBI Taxonomy" id="77094"/>
    <lineage>
        <taxon>Bacteria</taxon>
        <taxon>Bacillati</taxon>
        <taxon>Bacillota</taxon>
        <taxon>Clostridia</taxon>
        <taxon>Lachnospirales</taxon>
        <taxon>Lachnospiraceae</taxon>
        <taxon>Candidatus Epulonipiscium</taxon>
    </lineage>
</organism>
<evidence type="ECO:0000313" key="1">
    <source>
        <dbReference type="EMBL" id="ONI38515.1"/>
    </source>
</evidence>
<reference evidence="1" key="1">
    <citation type="submission" date="2016-08" db="EMBL/GenBank/DDBJ databases">
        <authorList>
            <person name="Ngugi D.K."/>
            <person name="Miyake S."/>
            <person name="Stingl U."/>
        </authorList>
    </citation>
    <scope>NUCLEOTIDE SEQUENCE</scope>
    <source>
        <strain evidence="1">SCG-D08WGA-EpuloA1</strain>
    </source>
</reference>
<name>A0ACC8X8R5_9FIRM</name>
<accession>A0ACC8X8R5</accession>